<evidence type="ECO:0000256" key="5">
    <source>
        <dbReference type="ARBA" id="ARBA00022842"/>
    </source>
</evidence>
<gene>
    <name evidence="9" type="primary">rdgB</name>
    <name evidence="9" type="ORF">ACFSB2_09655</name>
</gene>
<keyword evidence="6 7" id="KW-0546">Nucleotide metabolism</keyword>
<dbReference type="InterPro" id="IPR002637">
    <property type="entry name" value="RdgB/HAM1"/>
</dbReference>
<evidence type="ECO:0000256" key="3">
    <source>
        <dbReference type="ARBA" id="ARBA00022741"/>
    </source>
</evidence>
<comment type="subunit">
    <text evidence="7">Homodimer.</text>
</comment>
<keyword evidence="10" id="KW-1185">Reference proteome</keyword>
<feature type="binding site" evidence="7">
    <location>
        <begin position="8"/>
        <end position="13"/>
    </location>
    <ligand>
        <name>substrate</name>
    </ligand>
</feature>
<sequence length="197" mass="21407">MPKVVIATHNRHKAEEFRHLLQVPDLDLDFLPDEIAESPETGVTFVANAEQKALFYSKLLPDLVLADDSGVRVPLLNGEPGVYSARYAGRHGDDKANNDKLIARLHECGVKSAVAEFVCALSLCCRGEVLLTVEGVVQGTIKDTVHGQAGFGYDPLFVPEGSTLTFGEMTPAEKAAYSHRARAVHRLVEGWKGIVSL</sequence>
<evidence type="ECO:0000256" key="6">
    <source>
        <dbReference type="ARBA" id="ARBA00023080"/>
    </source>
</evidence>
<evidence type="ECO:0000256" key="8">
    <source>
        <dbReference type="RuleBase" id="RU003781"/>
    </source>
</evidence>
<organism evidence="9 10">
    <name type="scientific">Alicyclobacillus fodiniaquatilis</name>
    <dbReference type="NCBI Taxonomy" id="1661150"/>
    <lineage>
        <taxon>Bacteria</taxon>
        <taxon>Bacillati</taxon>
        <taxon>Bacillota</taxon>
        <taxon>Bacilli</taxon>
        <taxon>Bacillales</taxon>
        <taxon>Alicyclobacillaceae</taxon>
        <taxon>Alicyclobacillus</taxon>
    </lineage>
</organism>
<evidence type="ECO:0000256" key="7">
    <source>
        <dbReference type="HAMAP-Rule" id="MF_01405"/>
    </source>
</evidence>
<feature type="binding site" evidence="7">
    <location>
        <position position="174"/>
    </location>
    <ligand>
        <name>substrate</name>
    </ligand>
</feature>
<dbReference type="GO" id="GO:0036220">
    <property type="term" value="F:ITP diphosphatase activity"/>
    <property type="evidence" value="ECO:0007669"/>
    <property type="project" value="UniProtKB-EC"/>
</dbReference>
<dbReference type="RefSeq" id="WP_377942830.1">
    <property type="nucleotide sequence ID" value="NZ_JBHUCX010000024.1"/>
</dbReference>
<comment type="caution">
    <text evidence="9">The sequence shown here is derived from an EMBL/GenBank/DDBJ whole genome shotgun (WGS) entry which is preliminary data.</text>
</comment>
<dbReference type="PANTHER" id="PTHR11067:SF9">
    <property type="entry name" value="INOSINE TRIPHOSPHATE PYROPHOSPHATASE"/>
    <property type="match status" value="1"/>
</dbReference>
<comment type="function">
    <text evidence="7">Pyrophosphatase that catalyzes the hydrolysis of nucleoside triphosphates to their monophosphate derivatives, with a high preference for the non-canonical purine nucleotides XTP (xanthosine triphosphate), dITP (deoxyinosine triphosphate) and ITP. Seems to function as a house-cleaning enzyme that removes non-canonical purine nucleotides from the nucleotide pool, thus preventing their incorporation into DNA/RNA and avoiding chromosomal lesions.</text>
</comment>
<accession>A0ABW4JGE6</accession>
<proteinExistence type="inferred from homology"/>
<keyword evidence="3 7" id="KW-0547">Nucleotide-binding</keyword>
<comment type="similarity">
    <text evidence="1 7 8">Belongs to the HAM1 NTPase family.</text>
</comment>
<feature type="binding site" evidence="7">
    <location>
        <position position="69"/>
    </location>
    <ligand>
        <name>substrate</name>
    </ligand>
</feature>
<comment type="cofactor">
    <cofactor evidence="7">
        <name>Mg(2+)</name>
        <dbReference type="ChEBI" id="CHEBI:18420"/>
    </cofactor>
    <text evidence="7">Binds 1 Mg(2+) ion per subunit.</text>
</comment>
<dbReference type="Proteomes" id="UP001597079">
    <property type="component" value="Unassembled WGS sequence"/>
</dbReference>
<comment type="catalytic activity">
    <reaction evidence="7">
        <text>ITP + H2O = IMP + diphosphate + H(+)</text>
        <dbReference type="Rhea" id="RHEA:29399"/>
        <dbReference type="ChEBI" id="CHEBI:15377"/>
        <dbReference type="ChEBI" id="CHEBI:15378"/>
        <dbReference type="ChEBI" id="CHEBI:33019"/>
        <dbReference type="ChEBI" id="CHEBI:58053"/>
        <dbReference type="ChEBI" id="CHEBI:61402"/>
        <dbReference type="EC" id="3.6.1.66"/>
    </reaction>
</comment>
<dbReference type="PANTHER" id="PTHR11067">
    <property type="entry name" value="INOSINE TRIPHOSPHATE PYROPHOSPHATASE/HAM1 PROTEIN"/>
    <property type="match status" value="1"/>
</dbReference>
<dbReference type="Pfam" id="PF01725">
    <property type="entry name" value="Ham1p_like"/>
    <property type="match status" value="1"/>
</dbReference>
<dbReference type="EC" id="3.6.1.66" evidence="7"/>
<dbReference type="NCBIfam" id="TIGR00042">
    <property type="entry name" value="RdgB/HAM1 family non-canonical purine NTP pyrophosphatase"/>
    <property type="match status" value="1"/>
</dbReference>
<feature type="active site" description="Proton acceptor" evidence="7">
    <location>
        <position position="68"/>
    </location>
</feature>
<dbReference type="SUPFAM" id="SSF52972">
    <property type="entry name" value="ITPase-like"/>
    <property type="match status" value="1"/>
</dbReference>
<comment type="caution">
    <text evidence="7">Lacks conserved residue(s) required for the propagation of feature annotation.</text>
</comment>
<keyword evidence="2 7" id="KW-0479">Metal-binding</keyword>
<dbReference type="InterPro" id="IPR029001">
    <property type="entry name" value="ITPase-like_fam"/>
</dbReference>
<evidence type="ECO:0000256" key="2">
    <source>
        <dbReference type="ARBA" id="ARBA00022723"/>
    </source>
</evidence>
<dbReference type="InterPro" id="IPR020922">
    <property type="entry name" value="dITP/XTP_pyrophosphatase"/>
</dbReference>
<keyword evidence="4 7" id="KW-0378">Hydrolase</keyword>
<dbReference type="CDD" id="cd00515">
    <property type="entry name" value="HAM1"/>
    <property type="match status" value="1"/>
</dbReference>
<protein>
    <recommendedName>
        <fullName evidence="7">dITP/XTP pyrophosphatase</fullName>
        <ecNumber evidence="7">3.6.1.66</ecNumber>
    </recommendedName>
    <alternativeName>
        <fullName evidence="7">Non-canonical purine NTP pyrophosphatase</fullName>
    </alternativeName>
    <alternativeName>
        <fullName evidence="7">Non-standard purine NTP pyrophosphatase</fullName>
    </alternativeName>
    <alternativeName>
        <fullName evidence="7">Nucleoside-triphosphate diphosphatase</fullName>
    </alternativeName>
    <alternativeName>
        <fullName evidence="7">Nucleoside-triphosphate pyrophosphatase</fullName>
        <shortName evidence="7">NTPase</shortName>
    </alternativeName>
</protein>
<comment type="catalytic activity">
    <reaction evidence="7">
        <text>XTP + H2O = XMP + diphosphate + H(+)</text>
        <dbReference type="Rhea" id="RHEA:28610"/>
        <dbReference type="ChEBI" id="CHEBI:15377"/>
        <dbReference type="ChEBI" id="CHEBI:15378"/>
        <dbReference type="ChEBI" id="CHEBI:33019"/>
        <dbReference type="ChEBI" id="CHEBI:57464"/>
        <dbReference type="ChEBI" id="CHEBI:61314"/>
        <dbReference type="EC" id="3.6.1.66"/>
    </reaction>
</comment>
<dbReference type="EMBL" id="JBHUCX010000024">
    <property type="protein sequence ID" value="MFD1674959.1"/>
    <property type="molecule type" value="Genomic_DNA"/>
</dbReference>
<evidence type="ECO:0000256" key="1">
    <source>
        <dbReference type="ARBA" id="ARBA00008023"/>
    </source>
</evidence>
<keyword evidence="5 7" id="KW-0460">Magnesium</keyword>
<feature type="binding site" evidence="7">
    <location>
        <begin position="151"/>
        <end position="154"/>
    </location>
    <ligand>
        <name>substrate</name>
    </ligand>
</feature>
<comment type="catalytic activity">
    <reaction evidence="7">
        <text>dITP + H2O = dIMP + diphosphate + H(+)</text>
        <dbReference type="Rhea" id="RHEA:28342"/>
        <dbReference type="ChEBI" id="CHEBI:15377"/>
        <dbReference type="ChEBI" id="CHEBI:15378"/>
        <dbReference type="ChEBI" id="CHEBI:33019"/>
        <dbReference type="ChEBI" id="CHEBI:61194"/>
        <dbReference type="ChEBI" id="CHEBI:61382"/>
        <dbReference type="EC" id="3.6.1.66"/>
    </reaction>
</comment>
<reference evidence="10" key="1">
    <citation type="journal article" date="2019" name="Int. J. Syst. Evol. Microbiol.">
        <title>The Global Catalogue of Microorganisms (GCM) 10K type strain sequencing project: providing services to taxonomists for standard genome sequencing and annotation.</title>
        <authorList>
            <consortium name="The Broad Institute Genomics Platform"/>
            <consortium name="The Broad Institute Genome Sequencing Center for Infectious Disease"/>
            <person name="Wu L."/>
            <person name="Ma J."/>
        </authorList>
    </citation>
    <scope>NUCLEOTIDE SEQUENCE [LARGE SCALE GENOMIC DNA]</scope>
    <source>
        <strain evidence="10">CGMCC 1.12286</strain>
    </source>
</reference>
<feature type="binding site" evidence="7">
    <location>
        <begin position="179"/>
        <end position="180"/>
    </location>
    <ligand>
        <name>substrate</name>
    </ligand>
</feature>
<evidence type="ECO:0000256" key="4">
    <source>
        <dbReference type="ARBA" id="ARBA00022801"/>
    </source>
</evidence>
<feature type="binding site" evidence="7">
    <location>
        <position position="68"/>
    </location>
    <ligand>
        <name>Mg(2+)</name>
        <dbReference type="ChEBI" id="CHEBI:18420"/>
    </ligand>
</feature>
<evidence type="ECO:0000313" key="9">
    <source>
        <dbReference type="EMBL" id="MFD1674959.1"/>
    </source>
</evidence>
<evidence type="ECO:0000313" key="10">
    <source>
        <dbReference type="Proteomes" id="UP001597079"/>
    </source>
</evidence>
<dbReference type="HAMAP" id="MF_01405">
    <property type="entry name" value="Non_canon_purine_NTPase"/>
    <property type="match status" value="1"/>
</dbReference>
<dbReference type="Gene3D" id="3.90.950.10">
    <property type="match status" value="1"/>
</dbReference>
<name>A0ABW4JGE6_9BACL</name>